<evidence type="ECO:0000313" key="2">
    <source>
        <dbReference type="EMBL" id="RIX28556.1"/>
    </source>
</evidence>
<name>A0A3A1U272_9MICO</name>
<organism evidence="2 3">
    <name type="scientific">Amnibacterium setariae</name>
    <dbReference type="NCBI Taxonomy" id="2306585"/>
    <lineage>
        <taxon>Bacteria</taxon>
        <taxon>Bacillati</taxon>
        <taxon>Actinomycetota</taxon>
        <taxon>Actinomycetes</taxon>
        <taxon>Micrococcales</taxon>
        <taxon>Microbacteriaceae</taxon>
        <taxon>Amnibacterium</taxon>
    </lineage>
</organism>
<evidence type="ECO:0000259" key="1">
    <source>
        <dbReference type="Pfam" id="PF06983"/>
    </source>
</evidence>
<gene>
    <name evidence="2" type="ORF">D1781_14165</name>
</gene>
<dbReference type="PANTHER" id="PTHR33990:SF1">
    <property type="entry name" value="PROTEIN YJDN"/>
    <property type="match status" value="1"/>
</dbReference>
<sequence>MPTVLNPYLNFRGQAREAMEYYRGALGGELEVATFGDYRAAQDPSEEDLVMHAKLTTASGLVLMGADRPERLRLTKGDDVAISLGGEERAELQGYWDGLAERSTVLQPLTASAWGDGFGMLVDPYGFTWLVNIAASAS</sequence>
<dbReference type="InterPro" id="IPR028973">
    <property type="entry name" value="PhnB-like"/>
</dbReference>
<dbReference type="PANTHER" id="PTHR33990">
    <property type="entry name" value="PROTEIN YJDN-RELATED"/>
    <property type="match status" value="1"/>
</dbReference>
<dbReference type="Pfam" id="PF06983">
    <property type="entry name" value="3-dmu-9_3-mt"/>
    <property type="match status" value="1"/>
</dbReference>
<keyword evidence="3" id="KW-1185">Reference proteome</keyword>
<reference evidence="3" key="1">
    <citation type="submission" date="2018-09" db="EMBL/GenBank/DDBJ databases">
        <authorList>
            <person name="Kim I."/>
        </authorList>
    </citation>
    <scope>NUCLEOTIDE SEQUENCE [LARGE SCALE GENOMIC DNA]</scope>
    <source>
        <strain evidence="3">DD4a</strain>
    </source>
</reference>
<accession>A0A3A1U272</accession>
<dbReference type="InterPro" id="IPR029068">
    <property type="entry name" value="Glyas_Bleomycin-R_OHBP_Dase"/>
</dbReference>
<dbReference type="RefSeq" id="WP_119482866.1">
    <property type="nucleotide sequence ID" value="NZ_QXTG01000002.1"/>
</dbReference>
<comment type="caution">
    <text evidence="2">The sequence shown here is derived from an EMBL/GenBank/DDBJ whole genome shotgun (WGS) entry which is preliminary data.</text>
</comment>
<dbReference type="SUPFAM" id="SSF54593">
    <property type="entry name" value="Glyoxalase/Bleomycin resistance protein/Dihydroxybiphenyl dioxygenase"/>
    <property type="match status" value="1"/>
</dbReference>
<proteinExistence type="predicted"/>
<dbReference type="Gene3D" id="3.10.180.10">
    <property type="entry name" value="2,3-Dihydroxybiphenyl 1,2-Dioxygenase, domain 1"/>
    <property type="match status" value="1"/>
</dbReference>
<protein>
    <submittedName>
        <fullName evidence="2">VOC family protein</fullName>
    </submittedName>
</protein>
<dbReference type="AlphaFoldDB" id="A0A3A1U272"/>
<feature type="domain" description="PhnB-like" evidence="1">
    <location>
        <begin position="6"/>
        <end position="131"/>
    </location>
</feature>
<dbReference type="EMBL" id="QXTG01000002">
    <property type="protein sequence ID" value="RIX28556.1"/>
    <property type="molecule type" value="Genomic_DNA"/>
</dbReference>
<dbReference type="Proteomes" id="UP000265742">
    <property type="component" value="Unassembled WGS sequence"/>
</dbReference>
<dbReference type="OrthoDB" id="9795306at2"/>
<evidence type="ECO:0000313" key="3">
    <source>
        <dbReference type="Proteomes" id="UP000265742"/>
    </source>
</evidence>
<dbReference type="CDD" id="cd06588">
    <property type="entry name" value="PhnB_like"/>
    <property type="match status" value="1"/>
</dbReference>